<dbReference type="EMBL" id="JAERQJ010000010">
    <property type="protein sequence ID" value="MBL0685640.1"/>
    <property type="molecule type" value="Genomic_DNA"/>
</dbReference>
<evidence type="ECO:0000313" key="3">
    <source>
        <dbReference type="Proteomes" id="UP000651057"/>
    </source>
</evidence>
<sequence length="187" mass="21441">MKRLAILLFLILSSCVPNRNIDISKYPIITTVTELSEVYDVSLDLSGNHEKSALTKYIDGSFELEYEYDLLETDKYDPLFYSITITKERTVREAIQTYLITKGATNLVSNSFSQGTITIDTLELPGDENYYALRTFEGELNGVLFSMRKGKYIYDLIISGIYTEDHSLLFDLILPEIENLTDFKLKK</sequence>
<accession>A0A937A686</accession>
<feature type="chain" id="PRO_5037067135" description="Gliding motility lipoprotein GldD" evidence="1">
    <location>
        <begin position="20"/>
        <end position="187"/>
    </location>
</feature>
<name>A0A937A686_9FLAO</name>
<dbReference type="PROSITE" id="PS51257">
    <property type="entry name" value="PROKAR_LIPOPROTEIN"/>
    <property type="match status" value="1"/>
</dbReference>
<reference evidence="2" key="1">
    <citation type="submission" date="2021-01" db="EMBL/GenBank/DDBJ databases">
        <authorList>
            <person name="Zhong Y.L."/>
        </authorList>
    </citation>
    <scope>NUCLEOTIDE SEQUENCE</scope>
    <source>
        <strain evidence="2">KCTC 23302</strain>
    </source>
</reference>
<proteinExistence type="predicted"/>
<organism evidence="2 3">
    <name type="scientific">Aquimarina mytili</name>
    <dbReference type="NCBI Taxonomy" id="874423"/>
    <lineage>
        <taxon>Bacteria</taxon>
        <taxon>Pseudomonadati</taxon>
        <taxon>Bacteroidota</taxon>
        <taxon>Flavobacteriia</taxon>
        <taxon>Flavobacteriales</taxon>
        <taxon>Flavobacteriaceae</taxon>
        <taxon>Aquimarina</taxon>
    </lineage>
</organism>
<keyword evidence="3" id="KW-1185">Reference proteome</keyword>
<dbReference type="RefSeq" id="WP_201923934.1">
    <property type="nucleotide sequence ID" value="NZ_BAABAX010000030.1"/>
</dbReference>
<dbReference type="AlphaFoldDB" id="A0A937A686"/>
<evidence type="ECO:0008006" key="4">
    <source>
        <dbReference type="Google" id="ProtNLM"/>
    </source>
</evidence>
<gene>
    <name evidence="2" type="ORF">JJQ60_19040</name>
</gene>
<feature type="signal peptide" evidence="1">
    <location>
        <begin position="1"/>
        <end position="19"/>
    </location>
</feature>
<dbReference type="Proteomes" id="UP000651057">
    <property type="component" value="Unassembled WGS sequence"/>
</dbReference>
<protein>
    <recommendedName>
        <fullName evidence="4">Gliding motility lipoprotein GldD</fullName>
    </recommendedName>
</protein>
<comment type="caution">
    <text evidence="2">The sequence shown here is derived from an EMBL/GenBank/DDBJ whole genome shotgun (WGS) entry which is preliminary data.</text>
</comment>
<evidence type="ECO:0000256" key="1">
    <source>
        <dbReference type="SAM" id="SignalP"/>
    </source>
</evidence>
<evidence type="ECO:0000313" key="2">
    <source>
        <dbReference type="EMBL" id="MBL0685640.1"/>
    </source>
</evidence>
<keyword evidence="1" id="KW-0732">Signal</keyword>